<reference evidence="1 2" key="1">
    <citation type="submission" date="2015-07" db="EMBL/GenBank/DDBJ databases">
        <authorList>
            <consortium name="Pathogen Informatics"/>
        </authorList>
    </citation>
    <scope>NUCLEOTIDE SEQUENCE [LARGE SCALE GENOMIC DNA]</scope>
    <source>
        <strain evidence="1 2">A316</strain>
    </source>
</reference>
<sequence length="77" mass="8940">MACFAYTTLDFVKDQQDAVLITNAAQFAQPECWRRDNTSLTLYGFNDDRSRFHDPRFIIIQQTFDVADTGFRTLITP</sequence>
<gene>
    <name evidence="1" type="ORF">ERS013200_03839</name>
</gene>
<accession>A0A656ARU1</accession>
<dbReference type="AlphaFoldDB" id="A0A656ARU1"/>
<name>A0A656ARU1_VIBCL</name>
<organism evidence="1 2">
    <name type="scientific">Vibrio cholerae</name>
    <dbReference type="NCBI Taxonomy" id="666"/>
    <lineage>
        <taxon>Bacteria</taxon>
        <taxon>Pseudomonadati</taxon>
        <taxon>Pseudomonadota</taxon>
        <taxon>Gammaproteobacteria</taxon>
        <taxon>Vibrionales</taxon>
        <taxon>Vibrionaceae</taxon>
        <taxon>Vibrio</taxon>
    </lineage>
</organism>
<protein>
    <submittedName>
        <fullName evidence="1">Uncharacterized protein</fullName>
    </submittedName>
</protein>
<evidence type="ECO:0000313" key="1">
    <source>
        <dbReference type="EMBL" id="CSD30333.1"/>
    </source>
</evidence>
<dbReference type="EMBL" id="CWQY01000047">
    <property type="protein sequence ID" value="CSD30333.1"/>
    <property type="molecule type" value="Genomic_DNA"/>
</dbReference>
<evidence type="ECO:0000313" key="2">
    <source>
        <dbReference type="Proteomes" id="UP000041770"/>
    </source>
</evidence>
<dbReference type="Proteomes" id="UP000041770">
    <property type="component" value="Unassembled WGS sequence"/>
</dbReference>
<proteinExistence type="predicted"/>